<dbReference type="EMBL" id="BTGU01000049">
    <property type="protein sequence ID" value="GMN54161.1"/>
    <property type="molecule type" value="Genomic_DNA"/>
</dbReference>
<evidence type="ECO:0000313" key="1">
    <source>
        <dbReference type="EMBL" id="GMN54161.1"/>
    </source>
</evidence>
<gene>
    <name evidence="1" type="ORF">TIFTF001_023306</name>
</gene>
<accession>A0AA88DF75</accession>
<reference evidence="1" key="1">
    <citation type="submission" date="2023-07" db="EMBL/GenBank/DDBJ databases">
        <title>draft genome sequence of fig (Ficus carica).</title>
        <authorList>
            <person name="Takahashi T."/>
            <person name="Nishimura K."/>
        </authorList>
    </citation>
    <scope>NUCLEOTIDE SEQUENCE</scope>
</reference>
<evidence type="ECO:0000313" key="2">
    <source>
        <dbReference type="Proteomes" id="UP001187192"/>
    </source>
</evidence>
<dbReference type="AlphaFoldDB" id="A0AA88DF75"/>
<name>A0AA88DF75_FICCA</name>
<sequence>MISHFLYLAPDPLLFVSSYLAPDPPFCSWELQVERRRASARESAPESTRPHALAGHTEAGRALAGHVLLGWVRTAGRALPSDLVEWARALRGAPAPPLRAKT</sequence>
<protein>
    <submittedName>
        <fullName evidence="1">Uncharacterized protein</fullName>
    </submittedName>
</protein>
<organism evidence="1 2">
    <name type="scientific">Ficus carica</name>
    <name type="common">Common fig</name>
    <dbReference type="NCBI Taxonomy" id="3494"/>
    <lineage>
        <taxon>Eukaryota</taxon>
        <taxon>Viridiplantae</taxon>
        <taxon>Streptophyta</taxon>
        <taxon>Embryophyta</taxon>
        <taxon>Tracheophyta</taxon>
        <taxon>Spermatophyta</taxon>
        <taxon>Magnoliopsida</taxon>
        <taxon>eudicotyledons</taxon>
        <taxon>Gunneridae</taxon>
        <taxon>Pentapetalae</taxon>
        <taxon>rosids</taxon>
        <taxon>fabids</taxon>
        <taxon>Rosales</taxon>
        <taxon>Moraceae</taxon>
        <taxon>Ficeae</taxon>
        <taxon>Ficus</taxon>
    </lineage>
</organism>
<proteinExistence type="predicted"/>
<comment type="caution">
    <text evidence="1">The sequence shown here is derived from an EMBL/GenBank/DDBJ whole genome shotgun (WGS) entry which is preliminary data.</text>
</comment>
<dbReference type="Proteomes" id="UP001187192">
    <property type="component" value="Unassembled WGS sequence"/>
</dbReference>
<keyword evidence="2" id="KW-1185">Reference proteome</keyword>